<proteinExistence type="predicted"/>
<sequence length="389" mass="45128">MKKLEKRASKYYADPVDHLDSDEFVKMMLYDACFVIEFLLGMFEFCEFEDKHQQSHAGDEVKVLWKRRQICNDLMLLENQLPFFVIFEFYYMTAAQNPNQNHPDPTSTPTPNPKAAFMMLAMPIVFQSIPGEIDKSKIDLKNPSVFESKHFLDLVHNVFLPSSSISDKSNDHQNKNQRTCFLVHNVCLPFSFSSIDESNDHQNKNQRTCHKLLCVMELKDAGVKFEAMENDDDELNLSMFDIRFEHGHFKIPKFTIGDDTETFFRNIIAYEQHSSSEDNEPKYFNVNELCRNEVLDNWLGDDKEVALMFNNLGKGVFVSDKFYYAEQCCKVNAHCQTRWNRGVALLKRDYFTNIWVTVATIAAAFLLLLTLTQTIIALITIIISTPSRH</sequence>
<evidence type="ECO:0000313" key="1">
    <source>
        <dbReference type="EMBL" id="KAI7996634.1"/>
    </source>
</evidence>
<name>A0ACC0G7T0_9ERIC</name>
<comment type="caution">
    <text evidence="1">The sequence shown here is derived from an EMBL/GenBank/DDBJ whole genome shotgun (WGS) entry which is preliminary data.</text>
</comment>
<dbReference type="Proteomes" id="UP001060215">
    <property type="component" value="Chromosome 10"/>
</dbReference>
<protein>
    <submittedName>
        <fullName evidence="1">UPF0481 protein</fullName>
    </submittedName>
</protein>
<keyword evidence="2" id="KW-1185">Reference proteome</keyword>
<reference evidence="1 2" key="1">
    <citation type="journal article" date="2022" name="Plant J.">
        <title>Chromosome-level genome of Camellia lanceoleosa provides a valuable resource for understanding genome evolution and self-incompatibility.</title>
        <authorList>
            <person name="Gong W."/>
            <person name="Xiao S."/>
            <person name="Wang L."/>
            <person name="Liao Z."/>
            <person name="Chang Y."/>
            <person name="Mo W."/>
            <person name="Hu G."/>
            <person name="Li W."/>
            <person name="Zhao G."/>
            <person name="Zhu H."/>
            <person name="Hu X."/>
            <person name="Ji K."/>
            <person name="Xiang X."/>
            <person name="Song Q."/>
            <person name="Yuan D."/>
            <person name="Jin S."/>
            <person name="Zhang L."/>
        </authorList>
    </citation>
    <scope>NUCLEOTIDE SEQUENCE [LARGE SCALE GENOMIC DNA]</scope>
    <source>
        <strain evidence="1">SQ_2022a</strain>
    </source>
</reference>
<evidence type="ECO:0000313" key="2">
    <source>
        <dbReference type="Proteomes" id="UP001060215"/>
    </source>
</evidence>
<organism evidence="1 2">
    <name type="scientific">Camellia lanceoleosa</name>
    <dbReference type="NCBI Taxonomy" id="1840588"/>
    <lineage>
        <taxon>Eukaryota</taxon>
        <taxon>Viridiplantae</taxon>
        <taxon>Streptophyta</taxon>
        <taxon>Embryophyta</taxon>
        <taxon>Tracheophyta</taxon>
        <taxon>Spermatophyta</taxon>
        <taxon>Magnoliopsida</taxon>
        <taxon>eudicotyledons</taxon>
        <taxon>Gunneridae</taxon>
        <taxon>Pentapetalae</taxon>
        <taxon>asterids</taxon>
        <taxon>Ericales</taxon>
        <taxon>Theaceae</taxon>
        <taxon>Camellia</taxon>
    </lineage>
</organism>
<dbReference type="EMBL" id="CM045767">
    <property type="protein sequence ID" value="KAI7996634.1"/>
    <property type="molecule type" value="Genomic_DNA"/>
</dbReference>
<gene>
    <name evidence="1" type="ORF">LOK49_LG10G02622</name>
</gene>
<accession>A0ACC0G7T0</accession>